<dbReference type="Gene3D" id="2.40.10.10">
    <property type="entry name" value="Trypsin-like serine proteases"/>
    <property type="match status" value="2"/>
</dbReference>
<dbReference type="AlphaFoldDB" id="A0A919P3T8"/>
<dbReference type="InterPro" id="IPR033116">
    <property type="entry name" value="TRYPSIN_SER"/>
</dbReference>
<proteinExistence type="predicted"/>
<sequence>MRTRKSFVVAAFLGLVLTAAVPQAAVASPTPPGPTTADPAKSWPAGVDARFIQNQQDLDALKTWIIDQPGVASSGYVDQVHDSAHRAVTLLWHGTDELQRRAVKEAGRRGITVTVEQRSHSLPEIVAASNAILDRADELAASGFVVQDVVGVQAGVDGIVVEGTAVAPAATSRSQAAPSAAAATTAAPAPAAVAASITDLPVTFVSDVSTAVASGRNSDTSPFYAGGYMISGSEVCSAGFALKIGGSNKITTARHCIPSGSWKARSGTASYGSISKNASDGALSVLTGSGAGRTFTAGIGSTNTLPVVGYSDVGINDYVCTSGGNSGQHCGVKVTAMSVSFNDGTGHGNVSTIKAVADSGISVIQGDSGGPVFINKGAGVSAVGMIQGLQNGSTSGCGTVVDSGNLCSKTVLFSSIHTVLLYGGLSATLVTSS</sequence>
<comment type="caution">
    <text evidence="2">The sequence shown here is derived from an EMBL/GenBank/DDBJ whole genome shotgun (WGS) entry which is preliminary data.</text>
</comment>
<evidence type="ECO:0000313" key="2">
    <source>
        <dbReference type="EMBL" id="GIG22931.1"/>
    </source>
</evidence>
<dbReference type="PROSITE" id="PS00135">
    <property type="entry name" value="TRYPSIN_SER"/>
    <property type="match status" value="1"/>
</dbReference>
<dbReference type="EMBL" id="BONK01000014">
    <property type="protein sequence ID" value="GIG22931.1"/>
    <property type="molecule type" value="Genomic_DNA"/>
</dbReference>
<keyword evidence="1" id="KW-0732">Signal</keyword>
<dbReference type="InterPro" id="IPR043504">
    <property type="entry name" value="Peptidase_S1_PA_chymotrypsin"/>
</dbReference>
<dbReference type="Proteomes" id="UP000632740">
    <property type="component" value="Unassembled WGS sequence"/>
</dbReference>
<name>A0A919P3T8_9CELL</name>
<evidence type="ECO:0000313" key="3">
    <source>
        <dbReference type="Proteomes" id="UP000632740"/>
    </source>
</evidence>
<feature type="signal peptide" evidence="1">
    <location>
        <begin position="1"/>
        <end position="24"/>
    </location>
</feature>
<dbReference type="RefSeq" id="WP_203757939.1">
    <property type="nucleotide sequence ID" value="NZ_BONK01000014.1"/>
</dbReference>
<accession>A0A919P3T8</accession>
<protein>
    <recommendedName>
        <fullName evidence="4">Serine protease</fullName>
    </recommendedName>
</protein>
<evidence type="ECO:0000256" key="1">
    <source>
        <dbReference type="SAM" id="SignalP"/>
    </source>
</evidence>
<dbReference type="SUPFAM" id="SSF50494">
    <property type="entry name" value="Trypsin-like serine proteases"/>
    <property type="match status" value="1"/>
</dbReference>
<evidence type="ECO:0008006" key="4">
    <source>
        <dbReference type="Google" id="ProtNLM"/>
    </source>
</evidence>
<organism evidence="2 3">
    <name type="scientific">Cellulomonas chitinilytica</name>
    <dbReference type="NCBI Taxonomy" id="398759"/>
    <lineage>
        <taxon>Bacteria</taxon>
        <taxon>Bacillati</taxon>
        <taxon>Actinomycetota</taxon>
        <taxon>Actinomycetes</taxon>
        <taxon>Micrococcales</taxon>
        <taxon>Cellulomonadaceae</taxon>
        <taxon>Cellulomonas</taxon>
    </lineage>
</organism>
<dbReference type="InterPro" id="IPR009003">
    <property type="entry name" value="Peptidase_S1_PA"/>
</dbReference>
<reference evidence="2" key="1">
    <citation type="submission" date="2021-01" db="EMBL/GenBank/DDBJ databases">
        <title>Whole genome shotgun sequence of Cellulomonas chitinilytica NBRC 110799.</title>
        <authorList>
            <person name="Komaki H."/>
            <person name="Tamura T."/>
        </authorList>
    </citation>
    <scope>NUCLEOTIDE SEQUENCE</scope>
    <source>
        <strain evidence="2">NBRC 110799</strain>
    </source>
</reference>
<feature type="chain" id="PRO_5039235262" description="Serine protease" evidence="1">
    <location>
        <begin position="25"/>
        <end position="433"/>
    </location>
</feature>
<gene>
    <name evidence="2" type="ORF">Cch01nite_36550</name>
</gene>
<keyword evidence="3" id="KW-1185">Reference proteome</keyword>